<evidence type="ECO:0000259" key="9">
    <source>
        <dbReference type="PROSITE" id="PS51779"/>
    </source>
</evidence>
<dbReference type="InterPro" id="IPR034746">
    <property type="entry name" value="POTRA"/>
</dbReference>
<dbReference type="InterPro" id="IPR010827">
    <property type="entry name" value="BamA/TamA_POTRA"/>
</dbReference>
<evidence type="ECO:0000313" key="11">
    <source>
        <dbReference type="Proteomes" id="UP000809621"/>
    </source>
</evidence>
<feature type="signal peptide" evidence="7">
    <location>
        <begin position="1"/>
        <end position="22"/>
    </location>
</feature>
<dbReference type="SUPFAM" id="SSF52151">
    <property type="entry name" value="FabD/lysophospholipase-like"/>
    <property type="match status" value="1"/>
</dbReference>
<keyword evidence="5" id="KW-0472">Membrane</keyword>
<dbReference type="EMBL" id="JAFEUM010000007">
    <property type="protein sequence ID" value="MBM7037839.1"/>
    <property type="molecule type" value="Genomic_DNA"/>
</dbReference>
<comment type="caution">
    <text evidence="10">The sequence shown here is derived from an EMBL/GenBank/DDBJ whole genome shotgun (WGS) entry which is preliminary data.</text>
</comment>
<dbReference type="Pfam" id="PF07244">
    <property type="entry name" value="POTRA"/>
    <property type="match status" value="1"/>
</dbReference>
<evidence type="ECO:0000256" key="4">
    <source>
        <dbReference type="ARBA" id="ARBA00023098"/>
    </source>
</evidence>
<name>A0ABS2HLC0_9VIBR</name>
<dbReference type="Pfam" id="PF01734">
    <property type="entry name" value="Patatin"/>
    <property type="match status" value="1"/>
</dbReference>
<organism evidence="10 11">
    <name type="scientific">Vibrio ulleungensis</name>
    <dbReference type="NCBI Taxonomy" id="2807619"/>
    <lineage>
        <taxon>Bacteria</taxon>
        <taxon>Pseudomonadati</taxon>
        <taxon>Pseudomonadota</taxon>
        <taxon>Gammaproteobacteria</taxon>
        <taxon>Vibrionales</taxon>
        <taxon>Vibrionaceae</taxon>
        <taxon>Vibrio</taxon>
    </lineage>
</organism>
<evidence type="ECO:0000256" key="3">
    <source>
        <dbReference type="ARBA" id="ARBA00022963"/>
    </source>
</evidence>
<evidence type="ECO:0000259" key="8">
    <source>
        <dbReference type="PROSITE" id="PS51635"/>
    </source>
</evidence>
<comment type="subcellular location">
    <subcellularLocation>
        <location evidence="1">Membrane</location>
    </subcellularLocation>
</comment>
<protein>
    <submittedName>
        <fullName evidence="10">Patatin-like phospholipase family protein</fullName>
    </submittedName>
</protein>
<sequence length="755" mass="83900">MIKALLYIVLSTTLAYSAVLRADEGSGKTIGVVLAGGGAKGAAHIGVLKALEEMQIPVHIITGTSMGAYVGGLYSTGQTADEIEYYLDTVNWNLGYQDQIERSDRRRREKEYQDYYQINTDLGVSLSGTKSPKGVVQGQGMLQILRQTSKNPLPVNSFDEFPIKYRAVATDIVKLRQVVIKDGYLVDAMMASMSVPGALPPYKLDGRLLVDGGVTNNMPVDVARSLGADIVIAVDISSDYLKEENLNSYFSVGGQLSNYLVRRTTEDQRSKMTEQDTYLKPAIQGIGTTDFSQMPVAYRQGYIAAYEQKARLLRYRVSKEEYAAHRQVIEAGKSRLIFGEDVVVENISLENNSNYNEPLLKHRLDIETGNALSIEELESSIDRLYALDRFEKVTYRFEGEKDDGTLVIDVTEKEWGPNYLDFRFFVEEDFNSNSQYGLGVAVNFTGLNDLGGELLLAGDIGTDKSLGFDFYSPLLDNQAIFGNLLVQYTEEERRRLFTLGDIEDLSQIEDYLPVTYTKFKTEVSAGFQPELWADLSVGLRYTKGDAAYSITNSVDEVDFETKSIFVRYVFDTLDSYSLPTKGWYLNLEYAVVDDYVGETREVSGSDEVVYEYLGEWAGAKSFGKHTLSARAEIAYIDASQAAIPSNPYSIGGFLNLSGTPRNSNFGRNKLFSDIVYRYKLMDNDFGLFKSPVYLGGSIEYGGVWSDPRTQIDEAPLFVAGSVFMGIDSPLGPIILAYGLAESSMSSVYFIVGNSF</sequence>
<dbReference type="InterPro" id="IPR000184">
    <property type="entry name" value="Bac_surfAg_D15"/>
</dbReference>
<keyword evidence="7" id="KW-0732">Signal</keyword>
<feature type="domain" description="PNPLA" evidence="8">
    <location>
        <begin position="32"/>
        <end position="224"/>
    </location>
</feature>
<keyword evidence="3 6" id="KW-0442">Lipid degradation</keyword>
<reference evidence="10 11" key="1">
    <citation type="submission" date="2021-02" db="EMBL/GenBank/DDBJ databases">
        <authorList>
            <person name="Park J.-S."/>
        </authorList>
    </citation>
    <scope>NUCLEOTIDE SEQUENCE [LARGE SCALE GENOMIC DNA]</scope>
    <source>
        <strain evidence="10 11">188UL20-2</strain>
    </source>
</reference>
<dbReference type="CDD" id="cd07205">
    <property type="entry name" value="Pat_PNPLA6_PNPLA7_NTE1_like"/>
    <property type="match status" value="1"/>
</dbReference>
<evidence type="ECO:0000313" key="10">
    <source>
        <dbReference type="EMBL" id="MBM7037839.1"/>
    </source>
</evidence>
<feature type="short sequence motif" description="DGA/G" evidence="6">
    <location>
        <begin position="211"/>
        <end position="213"/>
    </location>
</feature>
<proteinExistence type="predicted"/>
<feature type="active site" description="Proton acceptor" evidence="6">
    <location>
        <position position="211"/>
    </location>
</feature>
<dbReference type="InterPro" id="IPR002641">
    <property type="entry name" value="PNPLA_dom"/>
</dbReference>
<dbReference type="PROSITE" id="PS51635">
    <property type="entry name" value="PNPLA"/>
    <property type="match status" value="1"/>
</dbReference>
<evidence type="ECO:0000256" key="6">
    <source>
        <dbReference type="PROSITE-ProRule" id="PRU01161"/>
    </source>
</evidence>
<evidence type="ECO:0000256" key="1">
    <source>
        <dbReference type="ARBA" id="ARBA00004370"/>
    </source>
</evidence>
<keyword evidence="2 6" id="KW-0378">Hydrolase</keyword>
<accession>A0ABS2HLC0</accession>
<feature type="chain" id="PRO_5045794846" evidence="7">
    <location>
        <begin position="23"/>
        <end position="755"/>
    </location>
</feature>
<feature type="domain" description="POTRA" evidence="9">
    <location>
        <begin position="342"/>
        <end position="413"/>
    </location>
</feature>
<dbReference type="RefSeq" id="WP_205159345.1">
    <property type="nucleotide sequence ID" value="NZ_JAFEUM010000007.1"/>
</dbReference>
<dbReference type="Gene3D" id="2.40.160.50">
    <property type="entry name" value="membrane protein fhac: a member of the omp85/tpsb transporter family"/>
    <property type="match status" value="1"/>
</dbReference>
<dbReference type="PANTHER" id="PTHR14226:SF29">
    <property type="entry name" value="NEUROPATHY TARGET ESTERASE SWS"/>
    <property type="match status" value="1"/>
</dbReference>
<dbReference type="InterPro" id="IPR016035">
    <property type="entry name" value="Acyl_Trfase/lysoPLipase"/>
</dbReference>
<evidence type="ECO:0000256" key="7">
    <source>
        <dbReference type="SAM" id="SignalP"/>
    </source>
</evidence>
<gene>
    <name evidence="10" type="ORF">JQC93_15625</name>
</gene>
<keyword evidence="11" id="KW-1185">Reference proteome</keyword>
<dbReference type="Gene3D" id="3.40.1090.10">
    <property type="entry name" value="Cytosolic phospholipase A2 catalytic domain"/>
    <property type="match status" value="2"/>
</dbReference>
<evidence type="ECO:0000256" key="2">
    <source>
        <dbReference type="ARBA" id="ARBA00022801"/>
    </source>
</evidence>
<dbReference type="PANTHER" id="PTHR14226">
    <property type="entry name" value="NEUROPATHY TARGET ESTERASE/SWISS CHEESE D.MELANOGASTER"/>
    <property type="match status" value="1"/>
</dbReference>
<evidence type="ECO:0000256" key="5">
    <source>
        <dbReference type="ARBA" id="ARBA00023136"/>
    </source>
</evidence>
<dbReference type="PROSITE" id="PS51779">
    <property type="entry name" value="POTRA"/>
    <property type="match status" value="1"/>
</dbReference>
<feature type="short sequence motif" description="GXGXXG" evidence="6">
    <location>
        <begin position="36"/>
        <end position="41"/>
    </location>
</feature>
<feature type="short sequence motif" description="GXSXG" evidence="6">
    <location>
        <begin position="63"/>
        <end position="67"/>
    </location>
</feature>
<feature type="active site" description="Nucleophile" evidence="6">
    <location>
        <position position="65"/>
    </location>
</feature>
<dbReference type="InterPro" id="IPR050301">
    <property type="entry name" value="NTE"/>
</dbReference>
<dbReference type="Pfam" id="PF01103">
    <property type="entry name" value="Omp85"/>
    <property type="match status" value="1"/>
</dbReference>
<dbReference type="Gene3D" id="3.10.20.310">
    <property type="entry name" value="membrane protein fhac"/>
    <property type="match status" value="1"/>
</dbReference>
<keyword evidence="4 6" id="KW-0443">Lipid metabolism</keyword>
<dbReference type="Proteomes" id="UP000809621">
    <property type="component" value="Unassembled WGS sequence"/>
</dbReference>